<organism evidence="3 4">
    <name type="scientific">Paralvinella palmiformis</name>
    <dbReference type="NCBI Taxonomy" id="53620"/>
    <lineage>
        <taxon>Eukaryota</taxon>
        <taxon>Metazoa</taxon>
        <taxon>Spiralia</taxon>
        <taxon>Lophotrochozoa</taxon>
        <taxon>Annelida</taxon>
        <taxon>Polychaeta</taxon>
        <taxon>Sedentaria</taxon>
        <taxon>Canalipalpata</taxon>
        <taxon>Terebellida</taxon>
        <taxon>Terebelliformia</taxon>
        <taxon>Alvinellidae</taxon>
        <taxon>Paralvinella</taxon>
    </lineage>
</organism>
<dbReference type="Proteomes" id="UP001208570">
    <property type="component" value="Unassembled WGS sequence"/>
</dbReference>
<protein>
    <recommendedName>
        <fullName evidence="2">Phosphatidylinositol-specific phospholipase C X domain-containing protein</fullName>
    </recommendedName>
</protein>
<dbReference type="CDD" id="cd08616">
    <property type="entry name" value="PI-PLCXD1c"/>
    <property type="match status" value="1"/>
</dbReference>
<dbReference type="InterPro" id="IPR042158">
    <property type="entry name" value="PLCXD1/2/3"/>
</dbReference>
<sequence>TPESKVRTPGDGSDSDSDIAAHRKYNDISADHGKMHDVDVAVESTNRNTTFDSGIGVDWSKMNNVVSSHDSFTNFLDKDGPISPGEPKSLKDLAKVFGMFVKDIIQKWSATQSFTPRQQLEAGIRYFDIRISTKPGHDDLYIVHGLYGLTVSSVLAEIKEFLDEHPKEVIMIDFNHFYDMTPEMHLSCMELIESTFAEKLCPFLDTESLCLETFWESNLQVIAFYQNPLAEENMVFWPASSITSPWPNVTEVDEMLSRLEIDYEQGRPRDKFYVTQGILTPDVSFILSHIGGSIEKTLAEKVAKSVAFWLEKKHCGLKKGINICIIDFVQCAEFIPIVVNLNLKSTDVMYQ</sequence>
<dbReference type="InterPro" id="IPR000909">
    <property type="entry name" value="PLipase_C_PInositol-sp_X_dom"/>
</dbReference>
<proteinExistence type="predicted"/>
<dbReference type="SUPFAM" id="SSF51695">
    <property type="entry name" value="PLC-like phosphodiesterases"/>
    <property type="match status" value="1"/>
</dbReference>
<feature type="region of interest" description="Disordered" evidence="1">
    <location>
        <begin position="1"/>
        <end position="20"/>
    </location>
</feature>
<gene>
    <name evidence="3" type="ORF">LSH36_244g01030</name>
</gene>
<dbReference type="Pfam" id="PF00388">
    <property type="entry name" value="PI-PLC-X"/>
    <property type="match status" value="1"/>
</dbReference>
<dbReference type="PANTHER" id="PTHR13593:SF113">
    <property type="entry name" value="SI:DKEY-266F7.9"/>
    <property type="match status" value="1"/>
</dbReference>
<accession>A0AAD9JMM2</accession>
<reference evidence="3" key="1">
    <citation type="journal article" date="2023" name="Mol. Biol. Evol.">
        <title>Third-Generation Sequencing Reveals the Adaptive Role of the Epigenome in Three Deep-Sea Polychaetes.</title>
        <authorList>
            <person name="Perez M."/>
            <person name="Aroh O."/>
            <person name="Sun Y."/>
            <person name="Lan Y."/>
            <person name="Juniper S.K."/>
            <person name="Young C.R."/>
            <person name="Angers B."/>
            <person name="Qian P.Y."/>
        </authorList>
    </citation>
    <scope>NUCLEOTIDE SEQUENCE</scope>
    <source>
        <strain evidence="3">P08H-3</strain>
    </source>
</reference>
<evidence type="ECO:0000313" key="3">
    <source>
        <dbReference type="EMBL" id="KAK2155263.1"/>
    </source>
</evidence>
<feature type="non-terminal residue" evidence="3">
    <location>
        <position position="351"/>
    </location>
</feature>
<dbReference type="AlphaFoldDB" id="A0AAD9JMM2"/>
<dbReference type="GO" id="GO:0008081">
    <property type="term" value="F:phosphoric diester hydrolase activity"/>
    <property type="evidence" value="ECO:0007669"/>
    <property type="project" value="InterPro"/>
</dbReference>
<evidence type="ECO:0000313" key="4">
    <source>
        <dbReference type="Proteomes" id="UP001208570"/>
    </source>
</evidence>
<dbReference type="EMBL" id="JAODUP010000244">
    <property type="protein sequence ID" value="KAK2155263.1"/>
    <property type="molecule type" value="Genomic_DNA"/>
</dbReference>
<keyword evidence="4" id="KW-1185">Reference proteome</keyword>
<dbReference type="InterPro" id="IPR051057">
    <property type="entry name" value="PI-PLC_domain"/>
</dbReference>
<evidence type="ECO:0000256" key="1">
    <source>
        <dbReference type="SAM" id="MobiDB-lite"/>
    </source>
</evidence>
<dbReference type="InterPro" id="IPR017946">
    <property type="entry name" value="PLC-like_Pdiesterase_TIM-brl"/>
</dbReference>
<dbReference type="GO" id="GO:0006629">
    <property type="term" value="P:lipid metabolic process"/>
    <property type="evidence" value="ECO:0007669"/>
    <property type="project" value="InterPro"/>
</dbReference>
<dbReference type="Gene3D" id="3.20.20.190">
    <property type="entry name" value="Phosphatidylinositol (PI) phosphodiesterase"/>
    <property type="match status" value="1"/>
</dbReference>
<dbReference type="PROSITE" id="PS50007">
    <property type="entry name" value="PIPLC_X_DOMAIN"/>
    <property type="match status" value="1"/>
</dbReference>
<evidence type="ECO:0000259" key="2">
    <source>
        <dbReference type="Pfam" id="PF00388"/>
    </source>
</evidence>
<feature type="domain" description="Phosphatidylinositol-specific phospholipase C X" evidence="2">
    <location>
        <begin position="106"/>
        <end position="201"/>
    </location>
</feature>
<name>A0AAD9JMM2_9ANNE</name>
<dbReference type="PANTHER" id="PTHR13593">
    <property type="match status" value="1"/>
</dbReference>
<comment type="caution">
    <text evidence="3">The sequence shown here is derived from an EMBL/GenBank/DDBJ whole genome shotgun (WGS) entry which is preliminary data.</text>
</comment>